<dbReference type="AlphaFoldDB" id="A0A9E7BYP6"/>
<keyword evidence="3" id="KW-1003">Cell membrane</keyword>
<evidence type="ECO:0000313" key="10">
    <source>
        <dbReference type="Proteomes" id="UP001162834"/>
    </source>
</evidence>
<evidence type="ECO:0000256" key="8">
    <source>
        <dbReference type="SAM" id="Phobius"/>
    </source>
</evidence>
<dbReference type="Proteomes" id="UP001162834">
    <property type="component" value="Chromosome"/>
</dbReference>
<dbReference type="InterPro" id="IPR010290">
    <property type="entry name" value="TM_effector"/>
</dbReference>
<feature type="transmembrane region" description="Helical" evidence="8">
    <location>
        <begin position="20"/>
        <end position="43"/>
    </location>
</feature>
<feature type="transmembrane region" description="Helical" evidence="8">
    <location>
        <begin position="347"/>
        <end position="370"/>
    </location>
</feature>
<keyword evidence="6 8" id="KW-0472">Membrane</keyword>
<keyword evidence="5 8" id="KW-1133">Transmembrane helix</keyword>
<sequence>MSAALRRSVVSLHIPNYRRFFTGQIVSVSGNWVQNVAAMWLVLHLTGEGTYVGLTAAMQFLPLLLFGAWGGLLADRLPKRRLLTITQTLLVLPPLALFVLVTTGHVEAWMVMALVFAGGVVTAIDNPARQAFVSEIVGADRVVNAVSLNSILVHSSRIAGPAVAAGIIAIAGVGPCFLLNALSFAAMLTALRRMDPAELDAARRTPRAQGQLREGLRYVAATPRLRLPLLMMAVIGTLSFNFTVLLPVLAKFTFDTGAAGYAALSAALAVGSIAGALVMGSRAVVDERFLVVSATAFGGLTLLSAAAPTFPLLMASFVAVGAASVSFSAGTNSAVQLSAAPEMRGRAMALYGMLFIGSTAVGAPLVGWLADAIDPRAGLALGGAAAVMTAALAARWAGRERSGPLPARSADAGPARGADAGPPASTVGFRKLPA</sequence>
<dbReference type="GO" id="GO:0005886">
    <property type="term" value="C:plasma membrane"/>
    <property type="evidence" value="ECO:0007669"/>
    <property type="project" value="UniProtKB-SubCell"/>
</dbReference>
<dbReference type="Gene3D" id="1.20.1250.20">
    <property type="entry name" value="MFS general substrate transporter like domains"/>
    <property type="match status" value="1"/>
</dbReference>
<dbReference type="InterPro" id="IPR036259">
    <property type="entry name" value="MFS_trans_sf"/>
</dbReference>
<dbReference type="PANTHER" id="PTHR23513:SF11">
    <property type="entry name" value="STAPHYLOFERRIN A TRANSPORTER"/>
    <property type="match status" value="1"/>
</dbReference>
<dbReference type="CDD" id="cd06173">
    <property type="entry name" value="MFS_MefA_like"/>
    <property type="match status" value="1"/>
</dbReference>
<feature type="transmembrane region" description="Helical" evidence="8">
    <location>
        <begin position="158"/>
        <end position="184"/>
    </location>
</feature>
<feature type="transmembrane region" description="Helical" evidence="8">
    <location>
        <begin position="289"/>
        <end position="307"/>
    </location>
</feature>
<gene>
    <name evidence="9" type="primary">entS_1</name>
    <name evidence="9" type="ORF">DSM104329_00955</name>
</gene>
<dbReference type="KEGG" id="sbae:DSM104329_00955"/>
<accession>A0A9E7BYP6</accession>
<name>A0A9E7BYP6_9ACTN</name>
<feature type="compositionally biased region" description="Low complexity" evidence="7">
    <location>
        <begin position="406"/>
        <end position="425"/>
    </location>
</feature>
<feature type="transmembrane region" description="Helical" evidence="8">
    <location>
        <begin position="49"/>
        <end position="70"/>
    </location>
</feature>
<dbReference type="PANTHER" id="PTHR23513">
    <property type="entry name" value="INTEGRAL MEMBRANE EFFLUX PROTEIN-RELATED"/>
    <property type="match status" value="1"/>
</dbReference>
<dbReference type="SUPFAM" id="SSF103473">
    <property type="entry name" value="MFS general substrate transporter"/>
    <property type="match status" value="1"/>
</dbReference>
<evidence type="ECO:0000256" key="4">
    <source>
        <dbReference type="ARBA" id="ARBA00022692"/>
    </source>
</evidence>
<feature type="transmembrane region" description="Helical" evidence="8">
    <location>
        <begin position="258"/>
        <end position="277"/>
    </location>
</feature>
<evidence type="ECO:0000256" key="3">
    <source>
        <dbReference type="ARBA" id="ARBA00022475"/>
    </source>
</evidence>
<protein>
    <submittedName>
        <fullName evidence="9">Enterobactin exporter EntS</fullName>
    </submittedName>
</protein>
<evidence type="ECO:0000256" key="5">
    <source>
        <dbReference type="ARBA" id="ARBA00022989"/>
    </source>
</evidence>
<evidence type="ECO:0000256" key="2">
    <source>
        <dbReference type="ARBA" id="ARBA00022448"/>
    </source>
</evidence>
<keyword evidence="10" id="KW-1185">Reference proteome</keyword>
<feature type="transmembrane region" description="Helical" evidence="8">
    <location>
        <begin position="376"/>
        <end position="398"/>
    </location>
</feature>
<evidence type="ECO:0000256" key="1">
    <source>
        <dbReference type="ARBA" id="ARBA00004651"/>
    </source>
</evidence>
<feature type="transmembrane region" description="Helical" evidence="8">
    <location>
        <begin position="227"/>
        <end position="246"/>
    </location>
</feature>
<dbReference type="RefSeq" id="WP_259314243.1">
    <property type="nucleotide sequence ID" value="NZ_CP087164.1"/>
</dbReference>
<organism evidence="9 10">
    <name type="scientific">Capillimicrobium parvum</name>
    <dbReference type="NCBI Taxonomy" id="2884022"/>
    <lineage>
        <taxon>Bacteria</taxon>
        <taxon>Bacillati</taxon>
        <taxon>Actinomycetota</taxon>
        <taxon>Thermoleophilia</taxon>
        <taxon>Solirubrobacterales</taxon>
        <taxon>Capillimicrobiaceae</taxon>
        <taxon>Capillimicrobium</taxon>
    </lineage>
</organism>
<evidence type="ECO:0000313" key="9">
    <source>
        <dbReference type="EMBL" id="UGS34576.1"/>
    </source>
</evidence>
<dbReference type="Pfam" id="PF05977">
    <property type="entry name" value="MFS_3"/>
    <property type="match status" value="1"/>
</dbReference>
<proteinExistence type="predicted"/>
<evidence type="ECO:0000256" key="7">
    <source>
        <dbReference type="SAM" id="MobiDB-lite"/>
    </source>
</evidence>
<dbReference type="EMBL" id="CP087164">
    <property type="protein sequence ID" value="UGS34576.1"/>
    <property type="molecule type" value="Genomic_DNA"/>
</dbReference>
<feature type="transmembrane region" description="Helical" evidence="8">
    <location>
        <begin position="313"/>
        <end position="335"/>
    </location>
</feature>
<reference evidence="9" key="1">
    <citation type="journal article" date="2022" name="Int. J. Syst. Evol. Microbiol.">
        <title>Pseudomonas aegrilactucae sp. nov. and Pseudomonas morbosilactucae sp. nov., pathogens causing bacterial rot of lettuce in Japan.</title>
        <authorList>
            <person name="Sawada H."/>
            <person name="Fujikawa T."/>
            <person name="Satou M."/>
        </authorList>
    </citation>
    <scope>NUCLEOTIDE SEQUENCE</scope>
    <source>
        <strain evidence="9">0166_1</strain>
    </source>
</reference>
<keyword evidence="2" id="KW-0813">Transport</keyword>
<evidence type="ECO:0000256" key="6">
    <source>
        <dbReference type="ARBA" id="ARBA00023136"/>
    </source>
</evidence>
<comment type="subcellular location">
    <subcellularLocation>
        <location evidence="1">Cell membrane</location>
        <topology evidence="1">Multi-pass membrane protein</topology>
    </subcellularLocation>
</comment>
<keyword evidence="4 8" id="KW-0812">Transmembrane</keyword>
<feature type="region of interest" description="Disordered" evidence="7">
    <location>
        <begin position="399"/>
        <end position="434"/>
    </location>
</feature>